<comment type="catalytic activity">
    <reaction evidence="8">
        <text>L-glutamine + H2O = L-glutamate + NH4(+)</text>
        <dbReference type="Rhea" id="RHEA:15889"/>
        <dbReference type="ChEBI" id="CHEBI:15377"/>
        <dbReference type="ChEBI" id="CHEBI:28938"/>
        <dbReference type="ChEBI" id="CHEBI:29985"/>
        <dbReference type="ChEBI" id="CHEBI:58359"/>
        <dbReference type="EC" id="3.5.1.2"/>
    </reaction>
</comment>
<dbReference type="InterPro" id="IPR010075">
    <property type="entry name" value="PRibForGlyAmidine_synth_PurQ"/>
</dbReference>
<dbReference type="InterPro" id="IPR029062">
    <property type="entry name" value="Class_I_gatase-like"/>
</dbReference>
<organism evidence="9 10">
    <name type="scientific">Chloroflexus islandicus</name>
    <dbReference type="NCBI Taxonomy" id="1707952"/>
    <lineage>
        <taxon>Bacteria</taxon>
        <taxon>Bacillati</taxon>
        <taxon>Chloroflexota</taxon>
        <taxon>Chloroflexia</taxon>
        <taxon>Chloroflexales</taxon>
        <taxon>Chloroflexineae</taxon>
        <taxon>Chloroflexaceae</taxon>
        <taxon>Chloroflexus</taxon>
    </lineage>
</organism>
<keyword evidence="7 8" id="KW-0315">Glutamine amidotransferase</keyword>
<dbReference type="UniPathway" id="UPA00074">
    <property type="reaction ID" value="UER00128"/>
</dbReference>
<proteinExistence type="inferred from homology"/>
<dbReference type="EC" id="6.3.5.3" evidence="8"/>
<dbReference type="GO" id="GO:0004359">
    <property type="term" value="F:glutaminase activity"/>
    <property type="evidence" value="ECO:0007669"/>
    <property type="project" value="UniProtKB-EC"/>
</dbReference>
<evidence type="ECO:0000313" key="10">
    <source>
        <dbReference type="Proteomes" id="UP000078287"/>
    </source>
</evidence>
<evidence type="ECO:0000256" key="1">
    <source>
        <dbReference type="ARBA" id="ARBA00022490"/>
    </source>
</evidence>
<dbReference type="GO" id="GO:0005524">
    <property type="term" value="F:ATP binding"/>
    <property type="evidence" value="ECO:0007669"/>
    <property type="project" value="UniProtKB-KW"/>
</dbReference>
<name>A0A178MMB2_9CHLR</name>
<feature type="active site" evidence="8">
    <location>
        <position position="216"/>
    </location>
</feature>
<dbReference type="Proteomes" id="UP000078287">
    <property type="component" value="Unassembled WGS sequence"/>
</dbReference>
<keyword evidence="4 8" id="KW-0658">Purine biosynthesis</keyword>
<dbReference type="OrthoDB" id="9804441at2"/>
<evidence type="ECO:0000256" key="2">
    <source>
        <dbReference type="ARBA" id="ARBA00022598"/>
    </source>
</evidence>
<evidence type="ECO:0000256" key="5">
    <source>
        <dbReference type="ARBA" id="ARBA00022801"/>
    </source>
</evidence>
<dbReference type="GO" id="GO:0004642">
    <property type="term" value="F:phosphoribosylformylglycinamidine synthase activity"/>
    <property type="evidence" value="ECO:0007669"/>
    <property type="project" value="UniProtKB-UniRule"/>
</dbReference>
<sequence length="254" mass="27483">MELKALILRAPGINRDADAALACELAGARPERVHVNRVAEGSVKLADYALLVIPGGFSYGDHLGAGRLLAVDLIHRLGEELERFVADGRPVIGICNGFQVLVKAGLLPGPTRQPPRVTLTTNESCQFECRWVQLEAVSNSRCLFTRGIEHPIEVPVAHGEGRIAVRDQATLDELEAAGLVALRYVGEGYPANPNGSPHNIAGLCNAQGNVLGLMPHPENAVLPHQHPRWTREPSRREGDGLQIFRNAVRYAASL</sequence>
<dbReference type="Gene3D" id="3.40.50.880">
    <property type="match status" value="1"/>
</dbReference>
<dbReference type="HAMAP" id="MF_00421">
    <property type="entry name" value="PurQ"/>
    <property type="match status" value="1"/>
</dbReference>
<dbReference type="PANTHER" id="PTHR10099">
    <property type="entry name" value="PHOSPHORIBOSYLFORMYLGLYCINAMIDINE SYNTHASE"/>
    <property type="match status" value="1"/>
</dbReference>
<evidence type="ECO:0000256" key="3">
    <source>
        <dbReference type="ARBA" id="ARBA00022741"/>
    </source>
</evidence>
<dbReference type="Pfam" id="PF13507">
    <property type="entry name" value="GATase_5"/>
    <property type="match status" value="1"/>
</dbReference>
<dbReference type="SMART" id="SM01211">
    <property type="entry name" value="GATase_5"/>
    <property type="match status" value="1"/>
</dbReference>
<dbReference type="EMBL" id="LWQS01000021">
    <property type="protein sequence ID" value="OAN49074.1"/>
    <property type="molecule type" value="Genomic_DNA"/>
</dbReference>
<keyword evidence="2 8" id="KW-0436">Ligase</keyword>
<gene>
    <name evidence="8" type="primary">purQ</name>
    <name evidence="9" type="ORF">A6A03_07160</name>
</gene>
<dbReference type="CDD" id="cd01740">
    <property type="entry name" value="GATase1_FGAR_AT"/>
    <property type="match status" value="1"/>
</dbReference>
<dbReference type="AlphaFoldDB" id="A0A178MMB2"/>
<feature type="active site" evidence="8">
    <location>
        <position position="218"/>
    </location>
</feature>
<reference evidence="9 10" key="1">
    <citation type="submission" date="2016-04" db="EMBL/GenBank/DDBJ databases">
        <title>Chloroflexus islandicus sp. nov., a thermophilic filamentous anoxygenic phototrophic bacterium from geyser Strokkur (Iceland).</title>
        <authorList>
            <person name="Gaisin V.A."/>
            <person name="Kalashnikov A.M."/>
            <person name="Sukhacheva M.V."/>
            <person name="Grouzdev D.S."/>
            <person name="Ivanov T.M."/>
            <person name="Kuznetsov B."/>
            <person name="Gorlenko V.M."/>
        </authorList>
    </citation>
    <scope>NUCLEOTIDE SEQUENCE [LARGE SCALE GENOMIC DNA]</scope>
    <source>
        <strain evidence="10">isl-2</strain>
    </source>
</reference>
<dbReference type="GO" id="GO:0005737">
    <property type="term" value="C:cytoplasm"/>
    <property type="evidence" value="ECO:0007669"/>
    <property type="project" value="UniProtKB-SubCell"/>
</dbReference>
<dbReference type="RefSeq" id="WP_066782672.1">
    <property type="nucleotide sequence ID" value="NZ_LWQS01000021.1"/>
</dbReference>
<dbReference type="PANTHER" id="PTHR10099:SF1">
    <property type="entry name" value="PHOSPHORIBOSYLFORMYLGLYCINAMIDINE SYNTHASE"/>
    <property type="match status" value="1"/>
</dbReference>
<dbReference type="NCBIfam" id="TIGR01737">
    <property type="entry name" value="FGAM_synth_I"/>
    <property type="match status" value="1"/>
</dbReference>
<keyword evidence="6 8" id="KW-0067">ATP-binding</keyword>
<comment type="subunit">
    <text evidence="8">Part of the FGAM synthase complex composed of 1 PurL, 1 PurQ and 2 PurS subunits.</text>
</comment>
<dbReference type="PIRSF" id="PIRSF001586">
    <property type="entry name" value="FGAM_synth_I"/>
    <property type="match status" value="1"/>
</dbReference>
<evidence type="ECO:0000313" key="9">
    <source>
        <dbReference type="EMBL" id="OAN49074.1"/>
    </source>
</evidence>
<comment type="caution">
    <text evidence="9">The sequence shown here is derived from an EMBL/GenBank/DDBJ whole genome shotgun (WGS) entry which is preliminary data.</text>
</comment>
<comment type="function">
    <text evidence="8">Part of the phosphoribosylformylglycinamidine synthase complex involved in the purines biosynthetic pathway. Catalyzes the ATP-dependent conversion of formylglycinamide ribonucleotide (FGAR) and glutamine to yield formylglycinamidine ribonucleotide (FGAM) and glutamate. The FGAM synthase complex is composed of three subunits. PurQ produces an ammonia molecule by converting glutamine to glutamate. PurL transfers the ammonia molecule to FGAR to form FGAM in an ATP-dependent manner. PurS interacts with PurQ and PurL and is thought to assist in the transfer of the ammonia molecule from PurQ to PurL.</text>
</comment>
<keyword evidence="1 8" id="KW-0963">Cytoplasm</keyword>
<evidence type="ECO:0000256" key="8">
    <source>
        <dbReference type="HAMAP-Rule" id="MF_00421"/>
    </source>
</evidence>
<feature type="active site" description="Nucleophile" evidence="8">
    <location>
        <position position="95"/>
    </location>
</feature>
<comment type="catalytic activity">
    <reaction evidence="8">
        <text>N(2)-formyl-N(1)-(5-phospho-beta-D-ribosyl)glycinamide + L-glutamine + ATP + H2O = 2-formamido-N(1)-(5-O-phospho-beta-D-ribosyl)acetamidine + L-glutamate + ADP + phosphate + H(+)</text>
        <dbReference type="Rhea" id="RHEA:17129"/>
        <dbReference type="ChEBI" id="CHEBI:15377"/>
        <dbReference type="ChEBI" id="CHEBI:15378"/>
        <dbReference type="ChEBI" id="CHEBI:29985"/>
        <dbReference type="ChEBI" id="CHEBI:30616"/>
        <dbReference type="ChEBI" id="CHEBI:43474"/>
        <dbReference type="ChEBI" id="CHEBI:58359"/>
        <dbReference type="ChEBI" id="CHEBI:147286"/>
        <dbReference type="ChEBI" id="CHEBI:147287"/>
        <dbReference type="ChEBI" id="CHEBI:456216"/>
        <dbReference type="EC" id="6.3.5.3"/>
    </reaction>
</comment>
<keyword evidence="5 8" id="KW-0378">Hydrolase</keyword>
<comment type="subcellular location">
    <subcellularLocation>
        <location evidence="8">Cytoplasm</location>
    </subcellularLocation>
</comment>
<dbReference type="GO" id="GO:0006189">
    <property type="term" value="P:'de novo' IMP biosynthetic process"/>
    <property type="evidence" value="ECO:0007669"/>
    <property type="project" value="UniProtKB-UniRule"/>
</dbReference>
<dbReference type="SUPFAM" id="SSF52317">
    <property type="entry name" value="Class I glutamine amidotransferase-like"/>
    <property type="match status" value="1"/>
</dbReference>
<dbReference type="PROSITE" id="PS51273">
    <property type="entry name" value="GATASE_TYPE_1"/>
    <property type="match status" value="1"/>
</dbReference>
<evidence type="ECO:0000256" key="7">
    <source>
        <dbReference type="ARBA" id="ARBA00022962"/>
    </source>
</evidence>
<evidence type="ECO:0000256" key="6">
    <source>
        <dbReference type="ARBA" id="ARBA00022840"/>
    </source>
</evidence>
<protein>
    <recommendedName>
        <fullName evidence="8">Phosphoribosylformylglycinamidine synthase subunit PurQ</fullName>
        <shortName evidence="8">FGAM synthase</shortName>
        <ecNumber evidence="8">6.3.5.3</ecNumber>
    </recommendedName>
    <alternativeName>
        <fullName evidence="8">Formylglycinamide ribonucleotide amidotransferase subunit I</fullName>
        <shortName evidence="8">FGAR amidotransferase I</shortName>
        <shortName evidence="8">FGAR-AT I</shortName>
    </alternativeName>
    <alternativeName>
        <fullName evidence="8">Glutaminase PurQ</fullName>
        <ecNumber evidence="8">3.5.1.2</ecNumber>
    </alternativeName>
    <alternativeName>
        <fullName evidence="8">Phosphoribosylformylglycinamidine synthase subunit I</fullName>
    </alternativeName>
</protein>
<dbReference type="EC" id="3.5.1.2" evidence="8"/>
<comment type="pathway">
    <text evidence="8">Purine metabolism; IMP biosynthesis via de novo pathway; 5-amino-1-(5-phospho-D-ribosyl)imidazole from N(2)-formyl-N(1)-(5-phospho-D-ribosyl)glycinamide: step 1/2.</text>
</comment>
<accession>A0A178MMB2</accession>
<keyword evidence="3 8" id="KW-0547">Nucleotide-binding</keyword>
<keyword evidence="10" id="KW-1185">Reference proteome</keyword>
<dbReference type="STRING" id="1707952.A6A03_07160"/>
<evidence type="ECO:0000256" key="4">
    <source>
        <dbReference type="ARBA" id="ARBA00022755"/>
    </source>
</evidence>